<keyword evidence="11" id="KW-1185">Reference proteome</keyword>
<evidence type="ECO:0000256" key="7">
    <source>
        <dbReference type="PIRSR" id="PIRSR602387-1"/>
    </source>
</evidence>
<feature type="binding site" evidence="7">
    <location>
        <position position="95"/>
    </location>
    <ligand>
        <name>Cu cation</name>
        <dbReference type="ChEBI" id="CHEBI:23378"/>
    </ligand>
</feature>
<feature type="binding site" evidence="7">
    <location>
        <position position="140"/>
    </location>
    <ligand>
        <name>Cu cation</name>
        <dbReference type="ChEBI" id="CHEBI:23378"/>
    </ligand>
</feature>
<feature type="transmembrane region" description="Helical" evidence="8">
    <location>
        <begin position="176"/>
        <end position="196"/>
    </location>
</feature>
<dbReference type="GO" id="GO:0016020">
    <property type="term" value="C:membrane"/>
    <property type="evidence" value="ECO:0007669"/>
    <property type="project" value="UniProtKB-SubCell"/>
</dbReference>
<evidence type="ECO:0000313" key="11">
    <source>
        <dbReference type="Proteomes" id="UP001203207"/>
    </source>
</evidence>
<dbReference type="InterPro" id="IPR006311">
    <property type="entry name" value="TAT_signal"/>
</dbReference>
<dbReference type="InterPro" id="IPR017533">
    <property type="entry name" value="Halocyanin"/>
</dbReference>
<evidence type="ECO:0000256" key="5">
    <source>
        <dbReference type="ARBA" id="ARBA00023008"/>
    </source>
</evidence>
<evidence type="ECO:0000259" key="9">
    <source>
        <dbReference type="Pfam" id="PF00127"/>
    </source>
</evidence>
<evidence type="ECO:0000256" key="6">
    <source>
        <dbReference type="ARBA" id="ARBA00023136"/>
    </source>
</evidence>
<sequence length="208" mass="21710">MKRREFMRTAGGSAAAATAVAAGSGTAAAQEEEPDWGGFLDGIDGGYEDARGQDEVTVEVGASGNDGNLAYSPAGLWIDPGTTVVFEWTGQGGEHNVVARSGPADLDSELLEAEGETYEHTFEEEGITEYVCTPHENLGMVGAVAVGDVDTVEVTAGGGAWPENMADIGVPLQKHFLGIITFLAIGMSLVFTFYVLKYGESPNTGRGQ</sequence>
<dbReference type="AlphaFoldDB" id="A0AAE3FTM6"/>
<keyword evidence="6 8" id="KW-0472">Membrane</keyword>
<gene>
    <name evidence="10" type="ORF">AArcSt2_00455</name>
</gene>
<proteinExistence type="predicted"/>
<evidence type="ECO:0000313" key="10">
    <source>
        <dbReference type="EMBL" id="MCL9815407.1"/>
    </source>
</evidence>
<keyword evidence="4" id="KW-0249">Electron transport</keyword>
<dbReference type="Gene3D" id="2.60.40.420">
    <property type="entry name" value="Cupredoxins - blue copper proteins"/>
    <property type="match status" value="1"/>
</dbReference>
<keyword evidence="2" id="KW-0813">Transport</keyword>
<dbReference type="GO" id="GO:0005507">
    <property type="term" value="F:copper ion binding"/>
    <property type="evidence" value="ECO:0007669"/>
    <property type="project" value="InterPro"/>
</dbReference>
<dbReference type="SUPFAM" id="SSF49503">
    <property type="entry name" value="Cupredoxins"/>
    <property type="match status" value="1"/>
</dbReference>
<dbReference type="EMBL" id="JAKRVX010000001">
    <property type="protein sequence ID" value="MCL9815407.1"/>
    <property type="molecule type" value="Genomic_DNA"/>
</dbReference>
<dbReference type="Pfam" id="PF00127">
    <property type="entry name" value="Copper-bind"/>
    <property type="match status" value="1"/>
</dbReference>
<evidence type="ECO:0000256" key="1">
    <source>
        <dbReference type="ARBA" id="ARBA00004370"/>
    </source>
</evidence>
<keyword evidence="8" id="KW-1133">Transmembrane helix</keyword>
<dbReference type="CDD" id="cd04220">
    <property type="entry name" value="Halocyanin"/>
    <property type="match status" value="1"/>
</dbReference>
<dbReference type="PANTHER" id="PTHR34192:SF10">
    <property type="entry name" value="PLASTOCYANIN MAJOR ISOFORM, CHLOROPLASTIC-RELATED"/>
    <property type="match status" value="1"/>
</dbReference>
<dbReference type="PANTHER" id="PTHR34192">
    <property type="entry name" value="PLASTOCYANIN MAJOR ISOFORM, CHLOROPLASTIC-RELATED"/>
    <property type="match status" value="1"/>
</dbReference>
<dbReference type="PROSITE" id="PS51318">
    <property type="entry name" value="TAT"/>
    <property type="match status" value="1"/>
</dbReference>
<protein>
    <submittedName>
        <fullName evidence="10">Halocyanin domain-containing protein</fullName>
    </submittedName>
</protein>
<dbReference type="InterPro" id="IPR002387">
    <property type="entry name" value="Plastocyanin"/>
</dbReference>
<reference evidence="10" key="2">
    <citation type="submission" date="2022-02" db="EMBL/GenBank/DDBJ databases">
        <authorList>
            <person name="Elcheninov A.G."/>
            <person name="Sorokin D.Y."/>
            <person name="Kublanov I.V."/>
        </authorList>
    </citation>
    <scope>NUCLEOTIDE SEQUENCE</scope>
    <source>
        <strain evidence="10">AArc-St2</strain>
    </source>
</reference>
<feature type="binding site" evidence="7">
    <location>
        <position position="135"/>
    </location>
    <ligand>
        <name>Cu cation</name>
        <dbReference type="ChEBI" id="CHEBI:23378"/>
    </ligand>
</feature>
<name>A0AAE3FTM6_9EURY</name>
<dbReference type="NCBIfam" id="TIGR03102">
    <property type="entry name" value="halo_cynanin"/>
    <property type="match status" value="1"/>
</dbReference>
<dbReference type="PRINTS" id="PR00157">
    <property type="entry name" value="PLASTOCYANIN"/>
</dbReference>
<dbReference type="Proteomes" id="UP001203207">
    <property type="component" value="Unassembled WGS sequence"/>
</dbReference>
<evidence type="ECO:0000256" key="2">
    <source>
        <dbReference type="ARBA" id="ARBA00022448"/>
    </source>
</evidence>
<keyword evidence="8" id="KW-0812">Transmembrane</keyword>
<feature type="domain" description="Blue (type 1) copper" evidence="9">
    <location>
        <begin position="59"/>
        <end position="146"/>
    </location>
</feature>
<evidence type="ECO:0000256" key="4">
    <source>
        <dbReference type="ARBA" id="ARBA00022982"/>
    </source>
</evidence>
<accession>A0AAE3FTM6</accession>
<feature type="binding site" evidence="7">
    <location>
        <position position="132"/>
    </location>
    <ligand>
        <name>Cu cation</name>
        <dbReference type="ChEBI" id="CHEBI:23378"/>
    </ligand>
</feature>
<reference evidence="10" key="1">
    <citation type="journal article" date="2022" name="Syst. Appl. Microbiol.">
        <title>Natronocalculus amylovorans gen. nov., sp. nov., and Natranaeroarchaeum aerophilus sp. nov., dominant culturable amylolytic natronoarchaea from hypersaline soda lakes in southwestern Siberia.</title>
        <authorList>
            <person name="Sorokin D.Y."/>
            <person name="Elcheninov A.G."/>
            <person name="Khizhniak T.V."/>
            <person name="Koenen M."/>
            <person name="Bale N.J."/>
            <person name="Damste J.S.S."/>
            <person name="Kublanov I.V."/>
        </authorList>
    </citation>
    <scope>NUCLEOTIDE SEQUENCE</scope>
    <source>
        <strain evidence="10">AArc-St2</strain>
    </source>
</reference>
<dbReference type="GO" id="GO:0009055">
    <property type="term" value="F:electron transfer activity"/>
    <property type="evidence" value="ECO:0007669"/>
    <property type="project" value="InterPro"/>
</dbReference>
<comment type="cofactor">
    <cofactor evidence="7">
        <name>Cu(2+)</name>
        <dbReference type="ChEBI" id="CHEBI:29036"/>
    </cofactor>
    <text evidence="7">The crystal structure with reduced Cu(1+) has also been determined.</text>
</comment>
<dbReference type="RefSeq" id="WP_174653045.1">
    <property type="nucleotide sequence ID" value="NZ_JAKRVX010000001.1"/>
</dbReference>
<keyword evidence="3 7" id="KW-0479">Metal-binding</keyword>
<evidence type="ECO:0000256" key="8">
    <source>
        <dbReference type="SAM" id="Phobius"/>
    </source>
</evidence>
<dbReference type="InterPro" id="IPR000923">
    <property type="entry name" value="BlueCu_1"/>
</dbReference>
<evidence type="ECO:0000256" key="3">
    <source>
        <dbReference type="ARBA" id="ARBA00022723"/>
    </source>
</evidence>
<dbReference type="InterPro" id="IPR008972">
    <property type="entry name" value="Cupredoxin"/>
</dbReference>
<keyword evidence="5 7" id="KW-0186">Copper</keyword>
<comment type="subcellular location">
    <subcellularLocation>
        <location evidence="1">Membrane</location>
    </subcellularLocation>
</comment>
<organism evidence="10 11">
    <name type="scientific">Natronocalculus amylovorans</name>
    <dbReference type="NCBI Taxonomy" id="2917812"/>
    <lineage>
        <taxon>Archaea</taxon>
        <taxon>Methanobacteriati</taxon>
        <taxon>Methanobacteriota</taxon>
        <taxon>Stenosarchaea group</taxon>
        <taxon>Halobacteria</taxon>
        <taxon>Halobacteriales</taxon>
        <taxon>Haloferacaceae</taxon>
        <taxon>Natronocalculus</taxon>
    </lineage>
</organism>
<comment type="caution">
    <text evidence="10">The sequence shown here is derived from an EMBL/GenBank/DDBJ whole genome shotgun (WGS) entry which is preliminary data.</text>
</comment>